<name>R7U4Z9_CAPTE</name>
<gene>
    <name evidence="1" type="ORF">CAPTEDRAFT_191811</name>
</gene>
<dbReference type="OrthoDB" id="7436381at2759"/>
<reference evidence="2" key="3">
    <citation type="submission" date="2015-06" db="UniProtKB">
        <authorList>
            <consortium name="EnsemblMetazoa"/>
        </authorList>
    </citation>
    <scope>IDENTIFICATION</scope>
</reference>
<dbReference type="EnsemblMetazoa" id="CapteT191811">
    <property type="protein sequence ID" value="CapteP191811"/>
    <property type="gene ID" value="CapteG191811"/>
</dbReference>
<keyword evidence="3" id="KW-1185">Reference proteome</keyword>
<protein>
    <submittedName>
        <fullName evidence="1 2">Uncharacterized protein</fullName>
    </submittedName>
</protein>
<dbReference type="EMBL" id="KB307554">
    <property type="protein sequence ID" value="ELT98766.1"/>
    <property type="molecule type" value="Genomic_DNA"/>
</dbReference>
<organism evidence="1">
    <name type="scientific">Capitella teleta</name>
    <name type="common">Polychaete worm</name>
    <dbReference type="NCBI Taxonomy" id="283909"/>
    <lineage>
        <taxon>Eukaryota</taxon>
        <taxon>Metazoa</taxon>
        <taxon>Spiralia</taxon>
        <taxon>Lophotrochozoa</taxon>
        <taxon>Annelida</taxon>
        <taxon>Polychaeta</taxon>
        <taxon>Sedentaria</taxon>
        <taxon>Scolecida</taxon>
        <taxon>Capitellidae</taxon>
        <taxon>Capitella</taxon>
    </lineage>
</organism>
<dbReference type="EMBL" id="AMQN01001994">
    <property type="status" value="NOT_ANNOTATED_CDS"/>
    <property type="molecule type" value="Genomic_DNA"/>
</dbReference>
<proteinExistence type="predicted"/>
<evidence type="ECO:0000313" key="1">
    <source>
        <dbReference type="EMBL" id="ELT98766.1"/>
    </source>
</evidence>
<sequence length="214" mass="24836">MPGCKRKEIMHSEYRVLPPFNVLNDSLLLSPPLTSQELERLHRVGPRDERDPRKPRLILIKFATYRARHCVYSMRKALYTREEYAPKLFLNEDLTKRRSQLLAKTQALKKKQEAVWSLDRRRKNPDKKESRQSTALFLPVSIEMLDDHDLLDILDGDELPLANNVFIGTDQNFDLLKYNTNTPTQALLDTFTSHGFIPTATKPMQPELPTVQPP</sequence>
<evidence type="ECO:0000313" key="2">
    <source>
        <dbReference type="EnsemblMetazoa" id="CapteP191811"/>
    </source>
</evidence>
<dbReference type="HOGENOM" id="CLU_1290056_0_0_1"/>
<evidence type="ECO:0000313" key="3">
    <source>
        <dbReference type="Proteomes" id="UP000014760"/>
    </source>
</evidence>
<dbReference type="Proteomes" id="UP000014760">
    <property type="component" value="Unassembled WGS sequence"/>
</dbReference>
<reference evidence="3" key="1">
    <citation type="submission" date="2012-12" db="EMBL/GenBank/DDBJ databases">
        <authorList>
            <person name="Hellsten U."/>
            <person name="Grimwood J."/>
            <person name="Chapman J.A."/>
            <person name="Shapiro H."/>
            <person name="Aerts A."/>
            <person name="Otillar R.P."/>
            <person name="Terry A.Y."/>
            <person name="Boore J.L."/>
            <person name="Simakov O."/>
            <person name="Marletaz F."/>
            <person name="Cho S.-J."/>
            <person name="Edsinger-Gonzales E."/>
            <person name="Havlak P."/>
            <person name="Kuo D.-H."/>
            <person name="Larsson T."/>
            <person name="Lv J."/>
            <person name="Arendt D."/>
            <person name="Savage R."/>
            <person name="Osoegawa K."/>
            <person name="de Jong P."/>
            <person name="Lindberg D.R."/>
            <person name="Seaver E.C."/>
            <person name="Weisblat D.A."/>
            <person name="Putnam N.H."/>
            <person name="Grigoriev I.V."/>
            <person name="Rokhsar D.S."/>
        </authorList>
    </citation>
    <scope>NUCLEOTIDE SEQUENCE</scope>
    <source>
        <strain evidence="3">I ESC-2004</strain>
    </source>
</reference>
<accession>R7U4Z9</accession>
<dbReference type="AlphaFoldDB" id="R7U4Z9"/>
<reference evidence="1 3" key="2">
    <citation type="journal article" date="2013" name="Nature">
        <title>Insights into bilaterian evolution from three spiralian genomes.</title>
        <authorList>
            <person name="Simakov O."/>
            <person name="Marletaz F."/>
            <person name="Cho S.J."/>
            <person name="Edsinger-Gonzales E."/>
            <person name="Havlak P."/>
            <person name="Hellsten U."/>
            <person name="Kuo D.H."/>
            <person name="Larsson T."/>
            <person name="Lv J."/>
            <person name="Arendt D."/>
            <person name="Savage R."/>
            <person name="Osoegawa K."/>
            <person name="de Jong P."/>
            <person name="Grimwood J."/>
            <person name="Chapman J.A."/>
            <person name="Shapiro H."/>
            <person name="Aerts A."/>
            <person name="Otillar R.P."/>
            <person name="Terry A.Y."/>
            <person name="Boore J.L."/>
            <person name="Grigoriev I.V."/>
            <person name="Lindberg D.R."/>
            <person name="Seaver E.C."/>
            <person name="Weisblat D.A."/>
            <person name="Putnam N.H."/>
            <person name="Rokhsar D.S."/>
        </authorList>
    </citation>
    <scope>NUCLEOTIDE SEQUENCE</scope>
    <source>
        <strain evidence="1 3">I ESC-2004</strain>
    </source>
</reference>